<keyword evidence="3" id="KW-1185">Reference proteome</keyword>
<keyword evidence="1" id="KW-0472">Membrane</keyword>
<feature type="transmembrane region" description="Helical" evidence="1">
    <location>
        <begin position="73"/>
        <end position="91"/>
    </location>
</feature>
<dbReference type="RefSeq" id="WP_091189880.1">
    <property type="nucleotide sequence ID" value="NZ_FOMT01000006.1"/>
</dbReference>
<keyword evidence="1" id="KW-0812">Transmembrane</keyword>
<organism evidence="2 3">
    <name type="scientific">Paenibacillus catalpae</name>
    <dbReference type="NCBI Taxonomy" id="1045775"/>
    <lineage>
        <taxon>Bacteria</taxon>
        <taxon>Bacillati</taxon>
        <taxon>Bacillota</taxon>
        <taxon>Bacilli</taxon>
        <taxon>Bacillales</taxon>
        <taxon>Paenibacillaceae</taxon>
        <taxon>Paenibacillus</taxon>
    </lineage>
</organism>
<feature type="transmembrane region" description="Helical" evidence="1">
    <location>
        <begin position="42"/>
        <end position="61"/>
    </location>
</feature>
<sequence length="136" mass="15317">MVKKAAVYKYVVFILFLLFTMLVVFASNEVLIRNGDPETTTKFLFVLFAITFGFGASLHLIGKGEFGFRLKETQFTLMLSIVLVVLNYVAAVNYGKLYTNAEGTVETFIRIVLDDKNEAIINVLAGYLFGLSFYKK</sequence>
<dbReference type="STRING" id="1045775.SAMN05216378_5596"/>
<dbReference type="AlphaFoldDB" id="A0A1I2H2M1"/>
<dbReference type="EMBL" id="FOMT01000006">
    <property type="protein sequence ID" value="SFF23227.1"/>
    <property type="molecule type" value="Genomic_DNA"/>
</dbReference>
<accession>A0A1I2H2M1</accession>
<protein>
    <submittedName>
        <fullName evidence="2">Uncharacterized protein</fullName>
    </submittedName>
</protein>
<reference evidence="3" key="1">
    <citation type="submission" date="2016-10" db="EMBL/GenBank/DDBJ databases">
        <authorList>
            <person name="Varghese N."/>
            <person name="Submissions S."/>
        </authorList>
    </citation>
    <scope>NUCLEOTIDE SEQUENCE [LARGE SCALE GENOMIC DNA]</scope>
    <source>
        <strain evidence="3">CGMCC 1.10784</strain>
    </source>
</reference>
<keyword evidence="1" id="KW-1133">Transmembrane helix</keyword>
<dbReference type="Proteomes" id="UP000198855">
    <property type="component" value="Unassembled WGS sequence"/>
</dbReference>
<evidence type="ECO:0000256" key="1">
    <source>
        <dbReference type="SAM" id="Phobius"/>
    </source>
</evidence>
<evidence type="ECO:0000313" key="3">
    <source>
        <dbReference type="Proteomes" id="UP000198855"/>
    </source>
</evidence>
<dbReference type="OrthoDB" id="2611810at2"/>
<name>A0A1I2H2M1_9BACL</name>
<proteinExistence type="predicted"/>
<evidence type="ECO:0000313" key="2">
    <source>
        <dbReference type="EMBL" id="SFF23227.1"/>
    </source>
</evidence>
<gene>
    <name evidence="2" type="ORF">SAMN05216378_5596</name>
</gene>